<reference evidence="2 3" key="1">
    <citation type="submission" date="2024-05" db="EMBL/GenBank/DDBJ databases">
        <title>Genome sequencing and assembly of Indian major carp, Cirrhinus mrigala (Hamilton, 1822).</title>
        <authorList>
            <person name="Mohindra V."/>
            <person name="Chowdhury L.M."/>
            <person name="Lal K."/>
            <person name="Jena J.K."/>
        </authorList>
    </citation>
    <scope>NUCLEOTIDE SEQUENCE [LARGE SCALE GENOMIC DNA]</scope>
    <source>
        <strain evidence="2">CM1030</strain>
        <tissue evidence="2">Blood</tissue>
    </source>
</reference>
<proteinExistence type="predicted"/>
<feature type="transmembrane region" description="Helical" evidence="1">
    <location>
        <begin position="12"/>
        <end position="32"/>
    </location>
</feature>
<comment type="caution">
    <text evidence="2">The sequence shown here is derived from an EMBL/GenBank/DDBJ whole genome shotgun (WGS) entry which is preliminary data.</text>
</comment>
<gene>
    <name evidence="2" type="ORF">M9458_017699</name>
</gene>
<feature type="non-terminal residue" evidence="2">
    <location>
        <position position="1"/>
    </location>
</feature>
<name>A0ABD0QIS7_CIRMR</name>
<keyword evidence="1" id="KW-1133">Transmembrane helix</keyword>
<evidence type="ECO:0000313" key="3">
    <source>
        <dbReference type="Proteomes" id="UP001529510"/>
    </source>
</evidence>
<keyword evidence="3" id="KW-1185">Reference proteome</keyword>
<keyword evidence="1" id="KW-0812">Transmembrane</keyword>
<organism evidence="2 3">
    <name type="scientific">Cirrhinus mrigala</name>
    <name type="common">Mrigala</name>
    <dbReference type="NCBI Taxonomy" id="683832"/>
    <lineage>
        <taxon>Eukaryota</taxon>
        <taxon>Metazoa</taxon>
        <taxon>Chordata</taxon>
        <taxon>Craniata</taxon>
        <taxon>Vertebrata</taxon>
        <taxon>Euteleostomi</taxon>
        <taxon>Actinopterygii</taxon>
        <taxon>Neopterygii</taxon>
        <taxon>Teleostei</taxon>
        <taxon>Ostariophysi</taxon>
        <taxon>Cypriniformes</taxon>
        <taxon>Cyprinidae</taxon>
        <taxon>Labeoninae</taxon>
        <taxon>Labeonini</taxon>
        <taxon>Cirrhinus</taxon>
    </lineage>
</organism>
<accession>A0ABD0QIS7</accession>
<sequence length="86" mass="9468">VTEGLTTTVFRVFPSVLFIVPFFTVFCFRCGFLHESPTPPGIPPSTLKQGELPLEGYTLIFQLVAQTTSYPDDALCAFYDASLNVS</sequence>
<protein>
    <submittedName>
        <fullName evidence="2">Uncharacterized protein</fullName>
    </submittedName>
</protein>
<keyword evidence="1" id="KW-0472">Membrane</keyword>
<dbReference type="AlphaFoldDB" id="A0ABD0QIS7"/>
<evidence type="ECO:0000256" key="1">
    <source>
        <dbReference type="SAM" id="Phobius"/>
    </source>
</evidence>
<dbReference type="EMBL" id="JAMKFB020000008">
    <property type="protein sequence ID" value="KAL0186029.1"/>
    <property type="molecule type" value="Genomic_DNA"/>
</dbReference>
<feature type="non-terminal residue" evidence="2">
    <location>
        <position position="86"/>
    </location>
</feature>
<dbReference type="Proteomes" id="UP001529510">
    <property type="component" value="Unassembled WGS sequence"/>
</dbReference>
<evidence type="ECO:0000313" key="2">
    <source>
        <dbReference type="EMBL" id="KAL0186029.1"/>
    </source>
</evidence>